<dbReference type="Pfam" id="PF02347">
    <property type="entry name" value="GDC-P"/>
    <property type="match status" value="1"/>
</dbReference>
<evidence type="ECO:0000256" key="2">
    <source>
        <dbReference type="ARBA" id="ARBA00003788"/>
    </source>
</evidence>
<dbReference type="EC" id="1.4.4.2" evidence="6"/>
<dbReference type="Gene3D" id="3.40.640.10">
    <property type="entry name" value="Type I PLP-dependent aspartate aminotransferase-like (Major domain)"/>
    <property type="match status" value="1"/>
</dbReference>
<dbReference type="InterPro" id="IPR023012">
    <property type="entry name" value="GcvPB"/>
</dbReference>
<evidence type="ECO:0000256" key="1">
    <source>
        <dbReference type="ARBA" id="ARBA00001933"/>
    </source>
</evidence>
<comment type="similarity">
    <text evidence="6">Belongs to the GcvP family. C-terminal subunit subfamily.</text>
</comment>
<dbReference type="InterPro" id="IPR049316">
    <property type="entry name" value="GDC-P_C"/>
</dbReference>
<evidence type="ECO:0000259" key="8">
    <source>
        <dbReference type="Pfam" id="PF21478"/>
    </source>
</evidence>
<proteinExistence type="inferred from homology"/>
<organism evidence="9 10">
    <name type="scientific">Vagococcus humatus</name>
    <dbReference type="NCBI Taxonomy" id="1889241"/>
    <lineage>
        <taxon>Bacteria</taxon>
        <taxon>Bacillati</taxon>
        <taxon>Bacillota</taxon>
        <taxon>Bacilli</taxon>
        <taxon>Lactobacillales</taxon>
        <taxon>Enterococcaceae</taxon>
        <taxon>Vagococcus</taxon>
    </lineage>
</organism>
<dbReference type="InterPro" id="IPR015421">
    <property type="entry name" value="PyrdxlP-dep_Trfase_major"/>
</dbReference>
<feature type="modified residue" description="N6-(pyridoxal phosphate)lysine" evidence="6">
    <location>
        <position position="264"/>
    </location>
</feature>
<dbReference type="Gene3D" id="6.20.440.10">
    <property type="match status" value="1"/>
</dbReference>
<evidence type="ECO:0000256" key="3">
    <source>
        <dbReference type="ARBA" id="ARBA00022898"/>
    </source>
</evidence>
<comment type="cofactor">
    <cofactor evidence="1 6">
        <name>pyridoxal 5'-phosphate</name>
        <dbReference type="ChEBI" id="CHEBI:597326"/>
    </cofactor>
</comment>
<evidence type="ECO:0000313" key="10">
    <source>
        <dbReference type="Proteomes" id="UP000277864"/>
    </source>
</evidence>
<dbReference type="GO" id="GO:0005829">
    <property type="term" value="C:cytosol"/>
    <property type="evidence" value="ECO:0007669"/>
    <property type="project" value="TreeGrafter"/>
</dbReference>
<protein>
    <recommendedName>
        <fullName evidence="6">Probable glycine dehydrogenase (decarboxylating) subunit 2</fullName>
        <ecNumber evidence="6">1.4.4.2</ecNumber>
    </recommendedName>
    <alternativeName>
        <fullName evidence="6">Glycine cleavage system P-protein subunit 2</fullName>
    </alternativeName>
    <alternativeName>
        <fullName evidence="6">Glycine decarboxylase subunit 2</fullName>
    </alternativeName>
    <alternativeName>
        <fullName evidence="6">Glycine dehydrogenase (aminomethyl-transferring) subunit 2</fullName>
    </alternativeName>
</protein>
<dbReference type="InterPro" id="IPR020581">
    <property type="entry name" value="GDC_P"/>
</dbReference>
<dbReference type="HAMAP" id="MF_00713">
    <property type="entry name" value="GcvPB"/>
    <property type="match status" value="1"/>
</dbReference>
<gene>
    <name evidence="6" type="primary">gcvPB</name>
    <name evidence="9" type="ORF">C7P63_01505</name>
</gene>
<evidence type="ECO:0000256" key="5">
    <source>
        <dbReference type="ARBA" id="ARBA00049026"/>
    </source>
</evidence>
<dbReference type="Gene3D" id="3.90.1150.10">
    <property type="entry name" value="Aspartate Aminotransferase, domain 1"/>
    <property type="match status" value="1"/>
</dbReference>
<dbReference type="FunFam" id="3.90.1150.10:FF:000014">
    <property type="entry name" value="Probable glycine dehydrogenase (decarboxylating) subunit 2"/>
    <property type="match status" value="1"/>
</dbReference>
<dbReference type="Proteomes" id="UP000277864">
    <property type="component" value="Unassembled WGS sequence"/>
</dbReference>
<accession>A0A3R9YDE9</accession>
<dbReference type="NCBIfam" id="NF003346">
    <property type="entry name" value="PRK04366.1"/>
    <property type="match status" value="1"/>
</dbReference>
<dbReference type="GO" id="GO:0019464">
    <property type="term" value="P:glycine decarboxylation via glycine cleavage system"/>
    <property type="evidence" value="ECO:0007669"/>
    <property type="project" value="UniProtKB-UniRule"/>
</dbReference>
<dbReference type="PANTHER" id="PTHR11773:SF1">
    <property type="entry name" value="GLYCINE DEHYDROGENASE (DECARBOXYLATING), MITOCHONDRIAL"/>
    <property type="match status" value="1"/>
</dbReference>
<comment type="catalytic activity">
    <reaction evidence="5 6">
        <text>N(6)-[(R)-lipoyl]-L-lysyl-[glycine-cleavage complex H protein] + glycine + H(+) = N(6)-[(R)-S(8)-aminomethyldihydrolipoyl]-L-lysyl-[glycine-cleavage complex H protein] + CO2</text>
        <dbReference type="Rhea" id="RHEA:24304"/>
        <dbReference type="Rhea" id="RHEA-COMP:10494"/>
        <dbReference type="Rhea" id="RHEA-COMP:10495"/>
        <dbReference type="ChEBI" id="CHEBI:15378"/>
        <dbReference type="ChEBI" id="CHEBI:16526"/>
        <dbReference type="ChEBI" id="CHEBI:57305"/>
        <dbReference type="ChEBI" id="CHEBI:83099"/>
        <dbReference type="ChEBI" id="CHEBI:83143"/>
        <dbReference type="EC" id="1.4.4.2"/>
    </reaction>
</comment>
<keyword evidence="10" id="KW-1185">Reference proteome</keyword>
<evidence type="ECO:0000256" key="4">
    <source>
        <dbReference type="ARBA" id="ARBA00023002"/>
    </source>
</evidence>
<dbReference type="InterPro" id="IPR049315">
    <property type="entry name" value="GDC-P_N"/>
</dbReference>
<dbReference type="AlphaFoldDB" id="A0A3R9YDE9"/>
<feature type="domain" description="Glycine cleavage system P-protein N-terminal" evidence="7">
    <location>
        <begin position="24"/>
        <end position="288"/>
    </location>
</feature>
<dbReference type="FunFam" id="3.40.640.10:FF:000224">
    <property type="entry name" value="Probable glycine dehydrogenase (decarboxylating) subunit 2"/>
    <property type="match status" value="1"/>
</dbReference>
<keyword evidence="3 6" id="KW-0663">Pyridoxal phosphate</keyword>
<dbReference type="PANTHER" id="PTHR11773">
    <property type="entry name" value="GLYCINE DEHYDROGENASE, DECARBOXYLATING"/>
    <property type="match status" value="1"/>
</dbReference>
<dbReference type="EMBL" id="PXZH01000001">
    <property type="protein sequence ID" value="RST89781.1"/>
    <property type="molecule type" value="Genomic_DNA"/>
</dbReference>
<dbReference type="InterPro" id="IPR015424">
    <property type="entry name" value="PyrdxlP-dep_Trfase"/>
</dbReference>
<comment type="subunit">
    <text evidence="6">The glycine cleavage system is composed of four proteins: P, T, L and H. In this organism, the P 'protein' is a heterodimer of two subunits.</text>
</comment>
<dbReference type="GO" id="GO:0004375">
    <property type="term" value="F:glycine dehydrogenase (decarboxylating) activity"/>
    <property type="evidence" value="ECO:0007669"/>
    <property type="project" value="UniProtKB-EC"/>
</dbReference>
<dbReference type="Pfam" id="PF21478">
    <property type="entry name" value="GcvP2_C"/>
    <property type="match status" value="1"/>
</dbReference>
<dbReference type="RefSeq" id="WP_125942391.1">
    <property type="nucleotide sequence ID" value="NZ_PXZH01000001.1"/>
</dbReference>
<dbReference type="GO" id="GO:0016594">
    <property type="term" value="F:glycine binding"/>
    <property type="evidence" value="ECO:0007669"/>
    <property type="project" value="TreeGrafter"/>
</dbReference>
<dbReference type="SUPFAM" id="SSF53383">
    <property type="entry name" value="PLP-dependent transferases"/>
    <property type="match status" value="1"/>
</dbReference>
<evidence type="ECO:0000259" key="7">
    <source>
        <dbReference type="Pfam" id="PF02347"/>
    </source>
</evidence>
<evidence type="ECO:0000313" key="9">
    <source>
        <dbReference type="EMBL" id="RST89781.1"/>
    </source>
</evidence>
<feature type="domain" description="Glycine dehydrogenase C-terminal" evidence="8">
    <location>
        <begin position="342"/>
        <end position="444"/>
    </location>
</feature>
<comment type="function">
    <text evidence="2 6">The glycine cleavage system catalyzes the degradation of glycine. The P protein binds the alpha-amino group of glycine through its pyridoxal phosphate cofactor; CO(2) is released and the remaining methylamine moiety is then transferred to the lipoamide cofactor of the H protein.</text>
</comment>
<keyword evidence="4 6" id="KW-0560">Oxidoreductase</keyword>
<evidence type="ECO:0000256" key="6">
    <source>
        <dbReference type="HAMAP-Rule" id="MF_00713"/>
    </source>
</evidence>
<dbReference type="GO" id="GO:0030170">
    <property type="term" value="F:pyridoxal phosphate binding"/>
    <property type="evidence" value="ECO:0007669"/>
    <property type="project" value="TreeGrafter"/>
</dbReference>
<name>A0A3R9YDE9_9ENTE</name>
<sequence>MELIFERSKPGRYNQMIPDLDVPEVAIPEAFKRESELHLPEVSQPDISRHYTELAKQAHGVNDGFYPLGSCTMKYNPKINDEMAALPGFANLHPLQPLDTIQGALEVFTESEKLLGEITGMDHMTFQPAAGAHGEFTALLMFKAYHESRKDSKRHKIIVPDSAHGTNPASASMVGFEIVNVPSDEAGCVDLEALKAVVGEDTAGLMLTNPNTVGIFDKNITEITKIIHDAGGLNYYDGANLNPIMGVVRPGDMGFDIVHLNIHKTFSTPHGGGGPGCGPIGCKAFLKEFLPKFYPVATEKGVEFTTPSQTIGSVKGFYGHFLVLVRALTYILYLGKEGIPEAAHNAVLNANYMKHHLEDLYEVPYGGICMHEFVMSVEKIKKDTGVSALDVAKSILEHEMHPPTMYFPMIVPEALMVEPTETESKETLDEAIKVYRQIYEDAYKQPEKVHAAPANTPIRRVDEVGAARNPKIRYEFS</sequence>
<reference evidence="9 10" key="1">
    <citation type="submission" date="2018-03" db="EMBL/GenBank/DDBJ databases">
        <authorList>
            <person name="Gulvik C.A."/>
        </authorList>
    </citation>
    <scope>NUCLEOTIDE SEQUENCE [LARGE SCALE GENOMIC DNA]</scope>
    <source>
        <strain evidence="9 10">JCM 31581</strain>
    </source>
</reference>
<comment type="caution">
    <text evidence="9">The sequence shown here is derived from an EMBL/GenBank/DDBJ whole genome shotgun (WGS) entry which is preliminary data.</text>
</comment>
<dbReference type="InterPro" id="IPR015422">
    <property type="entry name" value="PyrdxlP-dep_Trfase_small"/>
</dbReference>
<dbReference type="GO" id="GO:0005960">
    <property type="term" value="C:glycine cleavage complex"/>
    <property type="evidence" value="ECO:0007669"/>
    <property type="project" value="TreeGrafter"/>
</dbReference>
<dbReference type="OrthoDB" id="9801272at2"/>